<accession>A0AAN7GYW2</accession>
<gene>
    <name evidence="7" type="ORF">QBC38DRAFT_364475</name>
</gene>
<organism evidence="7 8">
    <name type="scientific">Podospora fimiseda</name>
    <dbReference type="NCBI Taxonomy" id="252190"/>
    <lineage>
        <taxon>Eukaryota</taxon>
        <taxon>Fungi</taxon>
        <taxon>Dikarya</taxon>
        <taxon>Ascomycota</taxon>
        <taxon>Pezizomycotina</taxon>
        <taxon>Sordariomycetes</taxon>
        <taxon>Sordariomycetidae</taxon>
        <taxon>Sordariales</taxon>
        <taxon>Podosporaceae</taxon>
        <taxon>Podospora</taxon>
    </lineage>
</organism>
<sequence length="439" mass="49549">RDKRFDVESGPVVRVSPEEVSFNTPSSFRDIYAFRKGHQVFVKTESYNAAAFTAQARSIVNERDPVEHTKMKKMLGPAFAERSVREQWPLIQQLVEGFVVKLKSLAKEGNRKPVDLVLLLSLITFDISTSLALGESFDAVKAGKRHPWHRFFMNGARAMGEGVALGKFPWLKNLMIAWKPPQMKQMIKELRMHEQFCIEMVKKRLASPSDRPDILNFILKGAEQEGEKYETDSIAAQLSDVVIAGAETSSVALSTANYFLLRNPDALGKLHAEIRGTFQRDEDITISSTQKLEYLNAVINEAMRLMAPVPWPLTRLVPSGGDTVDGYHLPAGTWVSTNTFATARSPDNFRDAAEFKAERWLAKDSSDNLDASQPFSLGTRVCIGKQVGLIQLRIIMAKLHFNFDIEAVDNNLDWIRDTDFRLLWDKPAMNVYIKERNAV</sequence>
<dbReference type="CDD" id="cd11058">
    <property type="entry name" value="CYP60B-like"/>
    <property type="match status" value="1"/>
</dbReference>
<evidence type="ECO:0000313" key="8">
    <source>
        <dbReference type="Proteomes" id="UP001301958"/>
    </source>
</evidence>
<evidence type="ECO:0000256" key="6">
    <source>
        <dbReference type="RuleBase" id="RU000461"/>
    </source>
</evidence>
<dbReference type="GO" id="GO:0016705">
    <property type="term" value="F:oxidoreductase activity, acting on paired donors, with incorporation or reduction of molecular oxygen"/>
    <property type="evidence" value="ECO:0007669"/>
    <property type="project" value="InterPro"/>
</dbReference>
<comment type="cofactor">
    <cofactor evidence="1 5">
        <name>heme</name>
        <dbReference type="ChEBI" id="CHEBI:30413"/>
    </cofactor>
</comment>
<evidence type="ECO:0000256" key="3">
    <source>
        <dbReference type="ARBA" id="ARBA00022723"/>
    </source>
</evidence>
<evidence type="ECO:0000256" key="4">
    <source>
        <dbReference type="ARBA" id="ARBA00023004"/>
    </source>
</evidence>
<dbReference type="GO" id="GO:0020037">
    <property type="term" value="F:heme binding"/>
    <property type="evidence" value="ECO:0007669"/>
    <property type="project" value="InterPro"/>
</dbReference>
<dbReference type="EMBL" id="MU865332">
    <property type="protein sequence ID" value="KAK4227343.1"/>
    <property type="molecule type" value="Genomic_DNA"/>
</dbReference>
<evidence type="ECO:0000256" key="2">
    <source>
        <dbReference type="ARBA" id="ARBA00022617"/>
    </source>
</evidence>
<feature type="binding site" description="axial binding residue" evidence="5">
    <location>
        <position position="382"/>
    </location>
    <ligand>
        <name>heme</name>
        <dbReference type="ChEBI" id="CHEBI:30413"/>
    </ligand>
    <ligandPart>
        <name>Fe</name>
        <dbReference type="ChEBI" id="CHEBI:18248"/>
    </ligandPart>
</feature>
<reference evidence="7" key="2">
    <citation type="submission" date="2023-05" db="EMBL/GenBank/DDBJ databases">
        <authorList>
            <consortium name="Lawrence Berkeley National Laboratory"/>
            <person name="Steindorff A."/>
            <person name="Hensen N."/>
            <person name="Bonometti L."/>
            <person name="Westerberg I."/>
            <person name="Brannstrom I.O."/>
            <person name="Guillou S."/>
            <person name="Cros-Aarteil S."/>
            <person name="Calhoun S."/>
            <person name="Haridas S."/>
            <person name="Kuo A."/>
            <person name="Mondo S."/>
            <person name="Pangilinan J."/>
            <person name="Riley R."/>
            <person name="Labutti K."/>
            <person name="Andreopoulos B."/>
            <person name="Lipzen A."/>
            <person name="Chen C."/>
            <person name="Yanf M."/>
            <person name="Daum C."/>
            <person name="Ng V."/>
            <person name="Clum A."/>
            <person name="Ohm R."/>
            <person name="Martin F."/>
            <person name="Silar P."/>
            <person name="Natvig D."/>
            <person name="Lalanne C."/>
            <person name="Gautier V."/>
            <person name="Ament-Velasquez S.L."/>
            <person name="Kruys A."/>
            <person name="Hutchinson M.I."/>
            <person name="Powell A.J."/>
            <person name="Barry K."/>
            <person name="Miller A.N."/>
            <person name="Grigoriev I.V."/>
            <person name="Debuchy R."/>
            <person name="Gladieux P."/>
            <person name="Thoren M.H."/>
            <person name="Johannesson H."/>
        </authorList>
    </citation>
    <scope>NUCLEOTIDE SEQUENCE</scope>
    <source>
        <strain evidence="7">CBS 990.96</strain>
    </source>
</reference>
<evidence type="ECO:0000256" key="1">
    <source>
        <dbReference type="ARBA" id="ARBA00001971"/>
    </source>
</evidence>
<dbReference type="PROSITE" id="PS00086">
    <property type="entry name" value="CYTOCHROME_P450"/>
    <property type="match status" value="1"/>
</dbReference>
<dbReference type="PRINTS" id="PR00385">
    <property type="entry name" value="P450"/>
</dbReference>
<dbReference type="GO" id="GO:0005506">
    <property type="term" value="F:iron ion binding"/>
    <property type="evidence" value="ECO:0007669"/>
    <property type="project" value="InterPro"/>
</dbReference>
<dbReference type="InterPro" id="IPR001128">
    <property type="entry name" value="Cyt_P450"/>
</dbReference>
<dbReference type="InterPro" id="IPR036396">
    <property type="entry name" value="Cyt_P450_sf"/>
</dbReference>
<dbReference type="Gene3D" id="1.10.630.10">
    <property type="entry name" value="Cytochrome P450"/>
    <property type="match status" value="1"/>
</dbReference>
<keyword evidence="6" id="KW-0503">Monooxygenase</keyword>
<comment type="caution">
    <text evidence="7">The sequence shown here is derived from an EMBL/GenBank/DDBJ whole genome shotgun (WGS) entry which is preliminary data.</text>
</comment>
<dbReference type="InterPro" id="IPR002401">
    <property type="entry name" value="Cyt_P450_E_grp-I"/>
</dbReference>
<reference evidence="7" key="1">
    <citation type="journal article" date="2023" name="Mol. Phylogenet. Evol.">
        <title>Genome-scale phylogeny and comparative genomics of the fungal order Sordariales.</title>
        <authorList>
            <person name="Hensen N."/>
            <person name="Bonometti L."/>
            <person name="Westerberg I."/>
            <person name="Brannstrom I.O."/>
            <person name="Guillou S."/>
            <person name="Cros-Aarteil S."/>
            <person name="Calhoun S."/>
            <person name="Haridas S."/>
            <person name="Kuo A."/>
            <person name="Mondo S."/>
            <person name="Pangilinan J."/>
            <person name="Riley R."/>
            <person name="LaButti K."/>
            <person name="Andreopoulos B."/>
            <person name="Lipzen A."/>
            <person name="Chen C."/>
            <person name="Yan M."/>
            <person name="Daum C."/>
            <person name="Ng V."/>
            <person name="Clum A."/>
            <person name="Steindorff A."/>
            <person name="Ohm R.A."/>
            <person name="Martin F."/>
            <person name="Silar P."/>
            <person name="Natvig D.O."/>
            <person name="Lalanne C."/>
            <person name="Gautier V."/>
            <person name="Ament-Velasquez S.L."/>
            <person name="Kruys A."/>
            <person name="Hutchinson M.I."/>
            <person name="Powell A.J."/>
            <person name="Barry K."/>
            <person name="Miller A.N."/>
            <person name="Grigoriev I.V."/>
            <person name="Debuchy R."/>
            <person name="Gladieux P."/>
            <person name="Hiltunen Thoren M."/>
            <person name="Johannesson H."/>
        </authorList>
    </citation>
    <scope>NUCLEOTIDE SEQUENCE</scope>
    <source>
        <strain evidence="7">CBS 990.96</strain>
    </source>
</reference>
<dbReference type="SUPFAM" id="SSF48264">
    <property type="entry name" value="Cytochrome P450"/>
    <property type="match status" value="1"/>
</dbReference>
<dbReference type="Proteomes" id="UP001301958">
    <property type="component" value="Unassembled WGS sequence"/>
</dbReference>
<dbReference type="AlphaFoldDB" id="A0AAN7GYW2"/>
<name>A0AAN7GYW2_9PEZI</name>
<evidence type="ECO:0000256" key="5">
    <source>
        <dbReference type="PIRSR" id="PIRSR602401-1"/>
    </source>
</evidence>
<comment type="similarity">
    <text evidence="6">Belongs to the cytochrome P450 family.</text>
</comment>
<dbReference type="PRINTS" id="PR00463">
    <property type="entry name" value="EP450I"/>
</dbReference>
<dbReference type="PANTHER" id="PTHR24305">
    <property type="entry name" value="CYTOCHROME P450"/>
    <property type="match status" value="1"/>
</dbReference>
<proteinExistence type="inferred from homology"/>
<feature type="non-terminal residue" evidence="7">
    <location>
        <position position="1"/>
    </location>
</feature>
<keyword evidence="2 5" id="KW-0349">Heme</keyword>
<keyword evidence="8" id="KW-1185">Reference proteome</keyword>
<dbReference type="GO" id="GO:0004497">
    <property type="term" value="F:monooxygenase activity"/>
    <property type="evidence" value="ECO:0007669"/>
    <property type="project" value="UniProtKB-KW"/>
</dbReference>
<protein>
    <submittedName>
        <fullName evidence="7">Cytochrome P450</fullName>
    </submittedName>
</protein>
<dbReference type="InterPro" id="IPR017972">
    <property type="entry name" value="Cyt_P450_CS"/>
</dbReference>
<keyword evidence="6" id="KW-0560">Oxidoreductase</keyword>
<keyword evidence="3 5" id="KW-0479">Metal-binding</keyword>
<evidence type="ECO:0000313" key="7">
    <source>
        <dbReference type="EMBL" id="KAK4227343.1"/>
    </source>
</evidence>
<keyword evidence="4 5" id="KW-0408">Iron</keyword>
<dbReference type="Pfam" id="PF00067">
    <property type="entry name" value="p450"/>
    <property type="match status" value="1"/>
</dbReference>
<dbReference type="PANTHER" id="PTHR24305:SF161">
    <property type="entry name" value="P450, PUTATIVE (EUROFUNG)-RELATED"/>
    <property type="match status" value="1"/>
</dbReference>
<dbReference type="InterPro" id="IPR050121">
    <property type="entry name" value="Cytochrome_P450_monoxygenase"/>
</dbReference>